<comment type="catalytic activity">
    <reaction evidence="20">
        <text>[GlcNAc-(1-&gt;4)-Mur2Ac(oyl-L-Ala-gamma-D-Glu-L-Lys-D-Ala-D-Ala)](n)-di-trans,octa-cis-undecaprenyl diphosphate + beta-D-GlcNAc-(1-&gt;4)-Mur2Ac(oyl-L-Ala-gamma-D-Glu-L-Lys-D-Ala-D-Ala)-di-trans,octa-cis-undecaprenyl diphosphate = [GlcNAc-(1-&gt;4)-Mur2Ac(oyl-L-Ala-gamma-D-Glu-L-Lys-D-Ala-D-Ala)](n+1)-di-trans,octa-cis-undecaprenyl diphosphate + di-trans,octa-cis-undecaprenyl diphosphate + H(+)</text>
        <dbReference type="Rhea" id="RHEA:23708"/>
        <dbReference type="Rhea" id="RHEA-COMP:9602"/>
        <dbReference type="Rhea" id="RHEA-COMP:9603"/>
        <dbReference type="ChEBI" id="CHEBI:15378"/>
        <dbReference type="ChEBI" id="CHEBI:58405"/>
        <dbReference type="ChEBI" id="CHEBI:60033"/>
        <dbReference type="ChEBI" id="CHEBI:78435"/>
        <dbReference type="EC" id="2.4.99.28"/>
    </reaction>
</comment>
<evidence type="ECO:0000256" key="3">
    <source>
        <dbReference type="ARBA" id="ARBA00022475"/>
    </source>
</evidence>
<feature type="transmembrane region" description="Helical" evidence="21">
    <location>
        <begin position="317"/>
        <end position="344"/>
    </location>
</feature>
<keyword evidence="13" id="KW-0961">Cell wall biogenesis/degradation</keyword>
<organism evidence="22 23">
    <name type="scientific">Desulfococcus multivorans DSM 2059</name>
    <dbReference type="NCBI Taxonomy" id="1121405"/>
    <lineage>
        <taxon>Bacteria</taxon>
        <taxon>Pseudomonadati</taxon>
        <taxon>Thermodesulfobacteriota</taxon>
        <taxon>Desulfobacteria</taxon>
        <taxon>Desulfobacterales</taxon>
        <taxon>Desulfococcaceae</taxon>
        <taxon>Desulfococcus</taxon>
    </lineage>
</organism>
<dbReference type="GO" id="GO:0008955">
    <property type="term" value="F:peptidoglycan glycosyltransferase activity"/>
    <property type="evidence" value="ECO:0007669"/>
    <property type="project" value="UniProtKB-EC"/>
</dbReference>
<protein>
    <recommendedName>
        <fullName evidence="17">Probable peptidoglycan glycosyltransferase FtsW</fullName>
        <ecNumber evidence="19">2.4.99.28</ecNumber>
    </recommendedName>
    <alternativeName>
        <fullName evidence="18">Cell division protein FtsW</fullName>
    </alternativeName>
    <alternativeName>
        <fullName evidence="15">Cell wall polymerase</fullName>
    </alternativeName>
    <alternativeName>
        <fullName evidence="14">Peptidoglycan polymerase</fullName>
    </alternativeName>
</protein>
<sequence>MQSYLPVYKDRPERGWREGPIYDVWLTLPVLFLVGIGIVMVYSASSTLALKKFGTDYYFLKRQLVYSVGGCLLLILFRHMPIRILRAGVYPLLFGTLLLLAAVQIPGLGITAGGATRWLYLGAFSFQPSELARLALVVYLAYSMEKKGDLIKTFSVGFVPHVIILGVFVGLIMLQPDFGSAGILCVIAGGLMFMGGVRLRYLMLSILAVLPVAYLVLVNSAYRWKRIMSFWDPWQYASNEGYQAIHSLMAFGTGGIWGVGVGGGYQKLFYLPEPHTDFIFSVIGEELGLIGVLAVMTCYGVILWRGMNIARNAGGRFVSLVAAGLTFSLGLQVIINMGVALALLPTKGLTLPLLSYGGSSLLVNMAGIGLLMNISAGEKHVPTA</sequence>
<evidence type="ECO:0000256" key="4">
    <source>
        <dbReference type="ARBA" id="ARBA00022618"/>
    </source>
</evidence>
<dbReference type="Pfam" id="PF01098">
    <property type="entry name" value="FTSW_RODA_SPOVE"/>
    <property type="match status" value="1"/>
</dbReference>
<feature type="transmembrane region" description="Helical" evidence="21">
    <location>
        <begin position="201"/>
        <end position="222"/>
    </location>
</feature>
<evidence type="ECO:0000256" key="12">
    <source>
        <dbReference type="ARBA" id="ARBA00023306"/>
    </source>
</evidence>
<comment type="similarity">
    <text evidence="16">Belongs to the SEDS family. FtsW subfamily.</text>
</comment>
<dbReference type="InterPro" id="IPR013437">
    <property type="entry name" value="FtsW"/>
</dbReference>
<evidence type="ECO:0000256" key="21">
    <source>
        <dbReference type="SAM" id="Phobius"/>
    </source>
</evidence>
<dbReference type="eggNOG" id="COG0772">
    <property type="taxonomic scope" value="Bacteria"/>
</dbReference>
<evidence type="ECO:0000256" key="5">
    <source>
        <dbReference type="ARBA" id="ARBA00022676"/>
    </source>
</evidence>
<keyword evidence="5" id="KW-0328">Glycosyltransferase</keyword>
<evidence type="ECO:0000313" key="23">
    <source>
        <dbReference type="Proteomes" id="UP000014977"/>
    </source>
</evidence>
<evidence type="ECO:0000256" key="1">
    <source>
        <dbReference type="ARBA" id="ARBA00004651"/>
    </source>
</evidence>
<dbReference type="EC" id="2.4.99.28" evidence="19"/>
<evidence type="ECO:0000256" key="10">
    <source>
        <dbReference type="ARBA" id="ARBA00022989"/>
    </source>
</evidence>
<keyword evidence="9" id="KW-0573">Peptidoglycan synthesis</keyword>
<feature type="transmembrane region" description="Helical" evidence="21">
    <location>
        <begin position="154"/>
        <end position="172"/>
    </location>
</feature>
<dbReference type="GO" id="GO:0015648">
    <property type="term" value="F:lipid-linked peptidoglycan transporter activity"/>
    <property type="evidence" value="ECO:0007669"/>
    <property type="project" value="TreeGrafter"/>
</dbReference>
<evidence type="ECO:0000256" key="18">
    <source>
        <dbReference type="ARBA" id="ARBA00041418"/>
    </source>
</evidence>
<evidence type="ECO:0000256" key="17">
    <source>
        <dbReference type="ARBA" id="ARBA00041185"/>
    </source>
</evidence>
<keyword evidence="11 21" id="KW-0472">Membrane</keyword>
<dbReference type="PANTHER" id="PTHR30474:SF2">
    <property type="entry name" value="PEPTIDOGLYCAN GLYCOSYLTRANSFERASE FTSW-RELATED"/>
    <property type="match status" value="1"/>
</dbReference>
<dbReference type="GO" id="GO:0051301">
    <property type="term" value="P:cell division"/>
    <property type="evidence" value="ECO:0007669"/>
    <property type="project" value="UniProtKB-KW"/>
</dbReference>
<keyword evidence="7 21" id="KW-0812">Transmembrane</keyword>
<dbReference type="RefSeq" id="WP_020878540.1">
    <property type="nucleotide sequence ID" value="NZ_ATHJ01000119.1"/>
</dbReference>
<feature type="transmembrane region" description="Helical" evidence="21">
    <location>
        <begin position="92"/>
        <end position="112"/>
    </location>
</feature>
<evidence type="ECO:0000256" key="15">
    <source>
        <dbReference type="ARBA" id="ARBA00033270"/>
    </source>
</evidence>
<feature type="transmembrane region" description="Helical" evidence="21">
    <location>
        <begin position="178"/>
        <end position="194"/>
    </location>
</feature>
<evidence type="ECO:0000256" key="16">
    <source>
        <dbReference type="ARBA" id="ARBA00038053"/>
    </source>
</evidence>
<evidence type="ECO:0000256" key="13">
    <source>
        <dbReference type="ARBA" id="ARBA00023316"/>
    </source>
</evidence>
<dbReference type="Proteomes" id="UP000014977">
    <property type="component" value="Unassembled WGS sequence"/>
</dbReference>
<comment type="subcellular location">
    <subcellularLocation>
        <location evidence="1">Cell membrane</location>
        <topology evidence="1">Multi-pass membrane protein</topology>
    </subcellularLocation>
</comment>
<comment type="pathway">
    <text evidence="2">Cell wall biogenesis; peptidoglycan biosynthesis.</text>
</comment>
<keyword evidence="10 21" id="KW-1133">Transmembrane helix</keyword>
<gene>
    <name evidence="22" type="ORF">dsmv_3407</name>
</gene>
<evidence type="ECO:0000256" key="11">
    <source>
        <dbReference type="ARBA" id="ARBA00023136"/>
    </source>
</evidence>
<keyword evidence="4 22" id="KW-0132">Cell division</keyword>
<comment type="caution">
    <text evidence="22">The sequence shown here is derived from an EMBL/GenBank/DDBJ whole genome shotgun (WGS) entry which is preliminary data.</text>
</comment>
<feature type="transmembrane region" description="Helical" evidence="21">
    <location>
        <begin position="278"/>
        <end position="305"/>
    </location>
</feature>
<keyword evidence="12" id="KW-0131">Cell cycle</keyword>
<evidence type="ECO:0000256" key="14">
    <source>
        <dbReference type="ARBA" id="ARBA00032370"/>
    </source>
</evidence>
<dbReference type="EMBL" id="ATHJ01000119">
    <property type="protein sequence ID" value="EPR34195.1"/>
    <property type="molecule type" value="Genomic_DNA"/>
</dbReference>
<proteinExistence type="inferred from homology"/>
<dbReference type="GO" id="GO:0005886">
    <property type="term" value="C:plasma membrane"/>
    <property type="evidence" value="ECO:0007669"/>
    <property type="project" value="UniProtKB-SubCell"/>
</dbReference>
<evidence type="ECO:0000256" key="19">
    <source>
        <dbReference type="ARBA" id="ARBA00044770"/>
    </source>
</evidence>
<evidence type="ECO:0000256" key="6">
    <source>
        <dbReference type="ARBA" id="ARBA00022679"/>
    </source>
</evidence>
<keyword evidence="23" id="KW-1185">Reference proteome</keyword>
<dbReference type="PATRIC" id="fig|1121405.3.peg.3947"/>
<evidence type="ECO:0000256" key="9">
    <source>
        <dbReference type="ARBA" id="ARBA00022984"/>
    </source>
</evidence>
<feature type="transmembrane region" description="Helical" evidence="21">
    <location>
        <begin position="356"/>
        <end position="376"/>
    </location>
</feature>
<evidence type="ECO:0000256" key="2">
    <source>
        <dbReference type="ARBA" id="ARBA00004752"/>
    </source>
</evidence>
<dbReference type="GO" id="GO:0008360">
    <property type="term" value="P:regulation of cell shape"/>
    <property type="evidence" value="ECO:0007669"/>
    <property type="project" value="UniProtKB-KW"/>
</dbReference>
<accession>S7TCC8</accession>
<dbReference type="GO" id="GO:0071555">
    <property type="term" value="P:cell wall organization"/>
    <property type="evidence" value="ECO:0007669"/>
    <property type="project" value="UniProtKB-KW"/>
</dbReference>
<dbReference type="InterPro" id="IPR001182">
    <property type="entry name" value="FtsW/RodA"/>
</dbReference>
<dbReference type="OrthoDB" id="9768187at2"/>
<dbReference type="AlphaFoldDB" id="S7TCC8"/>
<dbReference type="NCBIfam" id="TIGR02614">
    <property type="entry name" value="ftsW"/>
    <property type="match status" value="1"/>
</dbReference>
<evidence type="ECO:0000256" key="8">
    <source>
        <dbReference type="ARBA" id="ARBA00022960"/>
    </source>
</evidence>
<dbReference type="GO" id="GO:0009252">
    <property type="term" value="P:peptidoglycan biosynthetic process"/>
    <property type="evidence" value="ECO:0007669"/>
    <property type="project" value="UniProtKB-KW"/>
</dbReference>
<keyword evidence="6" id="KW-0808">Transferase</keyword>
<reference evidence="22 23" key="1">
    <citation type="journal article" date="2013" name="Genome Announc.">
        <title>Draft genome sequences for three mercury-methylating, sulfate-reducing bacteria.</title>
        <authorList>
            <person name="Brown S.D."/>
            <person name="Hurt R.A.Jr."/>
            <person name="Gilmour C.C."/>
            <person name="Elias D.A."/>
        </authorList>
    </citation>
    <scope>NUCLEOTIDE SEQUENCE [LARGE SCALE GENOMIC DNA]</scope>
    <source>
        <strain evidence="22 23">DSM 2059</strain>
    </source>
</reference>
<keyword evidence="8" id="KW-0133">Cell shape</keyword>
<dbReference type="GO" id="GO:0032153">
    <property type="term" value="C:cell division site"/>
    <property type="evidence" value="ECO:0007669"/>
    <property type="project" value="TreeGrafter"/>
</dbReference>
<feature type="transmembrane region" description="Helical" evidence="21">
    <location>
        <begin position="64"/>
        <end position="80"/>
    </location>
</feature>
<evidence type="ECO:0000256" key="7">
    <source>
        <dbReference type="ARBA" id="ARBA00022692"/>
    </source>
</evidence>
<name>S7TCC8_DESML</name>
<feature type="transmembrane region" description="Helical" evidence="21">
    <location>
        <begin position="21"/>
        <end position="44"/>
    </location>
</feature>
<evidence type="ECO:0000256" key="20">
    <source>
        <dbReference type="ARBA" id="ARBA00049902"/>
    </source>
</evidence>
<evidence type="ECO:0000313" key="22">
    <source>
        <dbReference type="EMBL" id="EPR34195.1"/>
    </source>
</evidence>
<keyword evidence="3" id="KW-1003">Cell membrane</keyword>
<dbReference type="STRING" id="897.B2D07_13875"/>
<dbReference type="PANTHER" id="PTHR30474">
    <property type="entry name" value="CELL CYCLE PROTEIN"/>
    <property type="match status" value="1"/>
</dbReference>